<dbReference type="EMBL" id="CAEZYK010000012">
    <property type="protein sequence ID" value="CAB4717455.1"/>
    <property type="molecule type" value="Genomic_DNA"/>
</dbReference>
<organism evidence="2">
    <name type="scientific">freshwater metagenome</name>
    <dbReference type="NCBI Taxonomy" id="449393"/>
    <lineage>
        <taxon>unclassified sequences</taxon>
        <taxon>metagenomes</taxon>
        <taxon>ecological metagenomes</taxon>
    </lineage>
</organism>
<dbReference type="Gene3D" id="3.40.50.720">
    <property type="entry name" value="NAD(P)-binding Rossmann-like Domain"/>
    <property type="match status" value="1"/>
</dbReference>
<dbReference type="NCBIfam" id="NF009092">
    <property type="entry name" value="PRK12428.1"/>
    <property type="match status" value="1"/>
</dbReference>
<evidence type="ECO:0000313" key="2">
    <source>
        <dbReference type="EMBL" id="CAB4717455.1"/>
    </source>
</evidence>
<reference evidence="2" key="1">
    <citation type="submission" date="2020-05" db="EMBL/GenBank/DDBJ databases">
        <authorList>
            <person name="Chiriac C."/>
            <person name="Salcher M."/>
            <person name="Ghai R."/>
            <person name="Kavagutti S V."/>
        </authorList>
    </citation>
    <scope>NUCLEOTIDE SEQUENCE</scope>
</reference>
<accession>A0A6J6R8H6</accession>
<dbReference type="AlphaFoldDB" id="A0A6J6R8H6"/>
<evidence type="ECO:0000313" key="4">
    <source>
        <dbReference type="EMBL" id="CAB5031393.1"/>
    </source>
</evidence>
<dbReference type="PANTHER" id="PTHR42760">
    <property type="entry name" value="SHORT-CHAIN DEHYDROGENASES/REDUCTASES FAMILY MEMBER"/>
    <property type="match status" value="1"/>
</dbReference>
<dbReference type="InterPro" id="IPR002347">
    <property type="entry name" value="SDR_fam"/>
</dbReference>
<dbReference type="EMBL" id="CAFBPQ010000061">
    <property type="protein sequence ID" value="CAB5031393.1"/>
    <property type="molecule type" value="Genomic_DNA"/>
</dbReference>
<dbReference type="EMBL" id="CAFBMM010000105">
    <property type="protein sequence ID" value="CAB4916777.1"/>
    <property type="molecule type" value="Genomic_DNA"/>
</dbReference>
<dbReference type="Pfam" id="PF13561">
    <property type="entry name" value="adh_short_C2"/>
    <property type="match status" value="1"/>
</dbReference>
<dbReference type="Pfam" id="PF00106">
    <property type="entry name" value="adh_short"/>
    <property type="match status" value="1"/>
</dbReference>
<comment type="similarity">
    <text evidence="1">Belongs to the short-chain dehydrogenases/reductases (SDR) family.</text>
</comment>
<dbReference type="InterPro" id="IPR036291">
    <property type="entry name" value="NAD(P)-bd_dom_sf"/>
</dbReference>
<sequence>MASVWSYEGMRVVVTGGGGSGMGAAAVSELVDLGAEVHVIDLKDAPVQVASQQAVDLRDPDASAAAIEKIGGPINALFNCAGLPGPPFSDLDTMLVNFVAMRHLAELCADRMPTGGAIASISSTAGSGYLQSIEKWMPLVTTPDFASAKAWCEANPEAIASGYAPSKEAIIVWTMYAAKALAERNIRVNCISPGPTDTPMMPAFEDFAGKAMIDMFTAGMGRRSTPIEQAYPLIFLNSKAASYITGENFITDGGTLGSMMTGTVVLSFDGS</sequence>
<evidence type="ECO:0000256" key="1">
    <source>
        <dbReference type="ARBA" id="ARBA00006484"/>
    </source>
</evidence>
<dbReference type="SUPFAM" id="SSF51735">
    <property type="entry name" value="NAD(P)-binding Rossmann-fold domains"/>
    <property type="match status" value="1"/>
</dbReference>
<gene>
    <name evidence="2" type="ORF">UFOPK2683_00367</name>
    <name evidence="3" type="ORF">UFOPK3605_01454</name>
    <name evidence="4" type="ORF">UFOPK4121_01412</name>
</gene>
<evidence type="ECO:0000313" key="3">
    <source>
        <dbReference type="EMBL" id="CAB4916777.1"/>
    </source>
</evidence>
<protein>
    <submittedName>
        <fullName evidence="2">Unannotated protein</fullName>
    </submittedName>
</protein>
<dbReference type="GO" id="GO:0016616">
    <property type="term" value="F:oxidoreductase activity, acting on the CH-OH group of donors, NAD or NADP as acceptor"/>
    <property type="evidence" value="ECO:0007669"/>
    <property type="project" value="TreeGrafter"/>
</dbReference>
<proteinExistence type="inferred from homology"/>
<dbReference type="PRINTS" id="PR00081">
    <property type="entry name" value="GDHRDH"/>
</dbReference>
<name>A0A6J6R8H6_9ZZZZ</name>